<dbReference type="OrthoDB" id="65569at2759"/>
<dbReference type="WBParaSite" id="SRAE_2000158200.1">
    <property type="protein sequence ID" value="SRAE_2000158200.1"/>
    <property type="gene ID" value="WBGene00261787"/>
</dbReference>
<name>A0A090LAU5_STRRB</name>
<dbReference type="GO" id="GO:0005975">
    <property type="term" value="P:carbohydrate metabolic process"/>
    <property type="evidence" value="ECO:0007669"/>
    <property type="project" value="InterPro"/>
</dbReference>
<proteinExistence type="inferred from homology"/>
<keyword evidence="5" id="KW-0812">Transmembrane</keyword>
<dbReference type="PANTHER" id="PTHR10353:SF36">
    <property type="entry name" value="LP05116P"/>
    <property type="match status" value="1"/>
</dbReference>
<dbReference type="Proteomes" id="UP000035682">
    <property type="component" value="Unplaced"/>
</dbReference>
<keyword evidence="3" id="KW-0326">Glycosidase</keyword>
<dbReference type="EMBL" id="LN609529">
    <property type="protein sequence ID" value="CEF66916.1"/>
    <property type="molecule type" value="Genomic_DNA"/>
</dbReference>
<evidence type="ECO:0000313" key="6">
    <source>
        <dbReference type="EMBL" id="CEF66916.1"/>
    </source>
</evidence>
<dbReference type="InterPro" id="IPR033132">
    <property type="entry name" value="GH_1_N_CS"/>
</dbReference>
<dbReference type="PRINTS" id="PR00131">
    <property type="entry name" value="GLHYDRLASE1"/>
</dbReference>
<evidence type="ECO:0000256" key="2">
    <source>
        <dbReference type="ARBA" id="ARBA00022801"/>
    </source>
</evidence>
<dbReference type="GO" id="GO:0008422">
    <property type="term" value="F:beta-glucosidase activity"/>
    <property type="evidence" value="ECO:0007669"/>
    <property type="project" value="TreeGrafter"/>
</dbReference>
<evidence type="ECO:0000313" key="8">
    <source>
        <dbReference type="WBParaSite" id="SRAE_2000158200.1"/>
    </source>
</evidence>
<dbReference type="InterPro" id="IPR001360">
    <property type="entry name" value="Glyco_hydro_1"/>
</dbReference>
<dbReference type="SUPFAM" id="SSF51445">
    <property type="entry name" value="(Trans)glycosidases"/>
    <property type="match status" value="1"/>
</dbReference>
<dbReference type="PROSITE" id="PS00653">
    <property type="entry name" value="GLYCOSYL_HYDROL_F1_2"/>
    <property type="match status" value="1"/>
</dbReference>
<reference evidence="6 7" key="1">
    <citation type="submission" date="2014-09" db="EMBL/GenBank/DDBJ databases">
        <authorList>
            <person name="Martin A.A."/>
        </authorList>
    </citation>
    <scope>NUCLEOTIDE SEQUENCE</scope>
    <source>
        <strain evidence="7">ED321</strain>
        <strain evidence="6">ED321 Heterogonic</strain>
    </source>
</reference>
<keyword evidence="2 6" id="KW-0378">Hydrolase</keyword>
<dbReference type="WormBase" id="SRAE_2000158200">
    <property type="protein sequence ID" value="SRP09940"/>
    <property type="gene ID" value="WBGene00261787"/>
</dbReference>
<evidence type="ECO:0000256" key="3">
    <source>
        <dbReference type="ARBA" id="ARBA00023295"/>
    </source>
</evidence>
<dbReference type="GeneID" id="36379281"/>
<dbReference type="OMA" id="NYYQTIT"/>
<sequence>MIFWKKFYIYFLIILSFFKIIYCGNKTEPGKPFPDGFIWAVGSSAFQIEGATKEDGRGPTIWDYYMGEKGYIADNSTAEISCDSYHKYEDDVSMVKNLNVTHYRFSIAWSRIFPRGITSEINQKGVDYYNNLINLLLENSVEPIITLHHFDLPLALHFKGGWLNDNIQDWFAEYARFCFQNFGDRVKYWVTFNEPNQQALEGYCGSNNLLAPGSFDEHCSWTVYQAVYNQLIAHGKAAGIYKNEFARRQNGKIGINLAAIALDAESLKHQSAADLWNDLYFGIFAHPIFTLKGNYPPSVIALFQDLMRRDNTTVQRLRMLSQEEAILLRGSTDFLGLSYYYTRMVKKGYVKTSSKNIGELYNKDAGVTLFINPHWQKVGDRWITHTPHGLYNYLNYIKTNYKNTSIFVLQNGCYDVGNEGLEDKTRIVYMKTHLEAIQDAIEAGANVIGYTAWSLMDSFEFRHGYTVKFGLYHVNFSDPDRTRIPKRSVEFFRNVTSENRIGPYFNEIIKQEDYENINILN</sequence>
<keyword evidence="7" id="KW-1185">Reference proteome</keyword>
<reference evidence="8" key="2">
    <citation type="submission" date="2020-12" db="UniProtKB">
        <authorList>
            <consortium name="WormBaseParasite"/>
        </authorList>
    </citation>
    <scope>IDENTIFICATION</scope>
</reference>
<evidence type="ECO:0000313" key="9">
    <source>
        <dbReference type="WormBase" id="SRAE_2000158200"/>
    </source>
</evidence>
<keyword evidence="5" id="KW-0472">Membrane</keyword>
<evidence type="ECO:0000313" key="7">
    <source>
        <dbReference type="Proteomes" id="UP000035682"/>
    </source>
</evidence>
<protein>
    <submittedName>
        <fullName evidence="6">Glycoside hydrolase, family 1 and Glycoside hydrolase, catalytic domain and Glycoside hydrolase, superfamily domain-containing protein</fullName>
    </submittedName>
</protein>
<evidence type="ECO:0000256" key="4">
    <source>
        <dbReference type="RuleBase" id="RU003690"/>
    </source>
</evidence>
<dbReference type="Gene3D" id="3.20.20.80">
    <property type="entry name" value="Glycosidases"/>
    <property type="match status" value="1"/>
</dbReference>
<keyword evidence="5" id="KW-1133">Transmembrane helix</keyword>
<dbReference type="CTD" id="36379281"/>
<dbReference type="PANTHER" id="PTHR10353">
    <property type="entry name" value="GLYCOSYL HYDROLASE"/>
    <property type="match status" value="1"/>
</dbReference>
<feature type="transmembrane region" description="Helical" evidence="5">
    <location>
        <begin position="7"/>
        <end position="22"/>
    </location>
</feature>
<dbReference type="Pfam" id="PF00232">
    <property type="entry name" value="Glyco_hydro_1"/>
    <property type="match status" value="1"/>
</dbReference>
<dbReference type="STRING" id="34506.A0A090LAU5"/>
<accession>A0A090LAU5</accession>
<evidence type="ECO:0000256" key="5">
    <source>
        <dbReference type="SAM" id="Phobius"/>
    </source>
</evidence>
<comment type="similarity">
    <text evidence="1 4">Belongs to the glycosyl hydrolase 1 family.</text>
</comment>
<organism evidence="6">
    <name type="scientific">Strongyloides ratti</name>
    <name type="common">Parasitic roundworm</name>
    <dbReference type="NCBI Taxonomy" id="34506"/>
    <lineage>
        <taxon>Eukaryota</taxon>
        <taxon>Metazoa</taxon>
        <taxon>Ecdysozoa</taxon>
        <taxon>Nematoda</taxon>
        <taxon>Chromadorea</taxon>
        <taxon>Rhabditida</taxon>
        <taxon>Tylenchina</taxon>
        <taxon>Panagrolaimomorpha</taxon>
        <taxon>Strongyloidoidea</taxon>
        <taxon>Strongyloididae</taxon>
        <taxon>Strongyloides</taxon>
    </lineage>
</organism>
<gene>
    <name evidence="6 8 9" type="ORF">SRAE_2000158200</name>
</gene>
<evidence type="ECO:0000256" key="1">
    <source>
        <dbReference type="ARBA" id="ARBA00010838"/>
    </source>
</evidence>
<dbReference type="InterPro" id="IPR017853">
    <property type="entry name" value="GH"/>
</dbReference>
<dbReference type="RefSeq" id="XP_024506116.1">
    <property type="nucleotide sequence ID" value="XM_024652550.1"/>
</dbReference>
<dbReference type="AlphaFoldDB" id="A0A090LAU5"/>